<evidence type="ECO:0000256" key="1">
    <source>
        <dbReference type="SAM" id="Phobius"/>
    </source>
</evidence>
<gene>
    <name evidence="2" type="ORF">HELGO_WM12450</name>
</gene>
<accession>A0A6S6SNQ1</accession>
<keyword evidence="1" id="KW-1133">Transmembrane helix</keyword>
<reference evidence="2" key="1">
    <citation type="submission" date="2020-01" db="EMBL/GenBank/DDBJ databases">
        <authorList>
            <person name="Meier V. D."/>
            <person name="Meier V D."/>
        </authorList>
    </citation>
    <scope>NUCLEOTIDE SEQUENCE</scope>
    <source>
        <strain evidence="2">HLG_WM_MAG_02</strain>
    </source>
</reference>
<keyword evidence="1" id="KW-0812">Transmembrane</keyword>
<organism evidence="2">
    <name type="scientific">uncultured Sulfurovum sp</name>
    <dbReference type="NCBI Taxonomy" id="269237"/>
    <lineage>
        <taxon>Bacteria</taxon>
        <taxon>Pseudomonadati</taxon>
        <taxon>Campylobacterota</taxon>
        <taxon>Epsilonproteobacteria</taxon>
        <taxon>Campylobacterales</taxon>
        <taxon>Sulfurovaceae</taxon>
        <taxon>Sulfurovum</taxon>
        <taxon>environmental samples</taxon>
    </lineage>
</organism>
<protein>
    <submittedName>
        <fullName evidence="2">Uncharacterized protein</fullName>
    </submittedName>
</protein>
<feature type="transmembrane region" description="Helical" evidence="1">
    <location>
        <begin position="431"/>
        <end position="453"/>
    </location>
</feature>
<dbReference type="AlphaFoldDB" id="A0A6S6SNQ1"/>
<dbReference type="EMBL" id="CACVAZ010000033">
    <property type="protein sequence ID" value="CAA6806690.1"/>
    <property type="molecule type" value="Genomic_DNA"/>
</dbReference>
<evidence type="ECO:0000313" key="2">
    <source>
        <dbReference type="EMBL" id="CAA6806690.1"/>
    </source>
</evidence>
<name>A0A6S6SNQ1_9BACT</name>
<sequence length="567" mass="65250">MPLSTWNSNLSAYENVKSNVLADKMAKNRWGSKFKKLYNPLKDVDNKVDFTQGMHNCAGTDVLGIIQELEDLRDALNSFFLLSDNSTAKPNSYFTLLGSLHYGMDAVHLDDVQLSLSTPTAFTEDDQRRISKFFRKNNTSSSASSFLEPIDSYFLRKEIVQNDSYQKPFYSKNQLSLWVKDGTQYGHIEENYILDSSSNFSNVHSLYGIEEENELFKNSFDYSKDFLKLFSDFKLEKWLLNFMEISSSWAENINSIGDSVSIVFGADLVLAWINENLTSWYAYLNDLDQSRVGKELELIEHLNLCEMLKEEIGNNAGKISSIWFQFKKEVTPNIILVKNSLGNKVQVYDPAYKWWEEEHFDEVRKKFKNFHTYFKLEEENVDDGYGGTGTAYVVLKDESALELSGWKIYWLVTAFLDIGSRAKKQSLLKKLFSIALLVVGIYLTAVSGNPAWVKIILVAVSIANFSGSLSPKAQLVLASVMFVYGISNTSFSTMSTSQIFSWTINNIEMVFKMVQMYKFIKLEDETKEEDLNPHETQEQSMHFIYSDAYNQYDNLYAVMYDYEPKYK</sequence>
<keyword evidence="1" id="KW-0472">Membrane</keyword>
<proteinExistence type="predicted"/>